<feature type="region of interest" description="Disordered" evidence="1">
    <location>
        <begin position="25"/>
        <end position="44"/>
    </location>
</feature>
<keyword evidence="2" id="KW-1133">Transmembrane helix</keyword>
<dbReference type="Proteomes" id="UP001432322">
    <property type="component" value="Unassembled WGS sequence"/>
</dbReference>
<keyword evidence="2" id="KW-0472">Membrane</keyword>
<keyword evidence="3" id="KW-0732">Signal</keyword>
<keyword evidence="2" id="KW-0812">Transmembrane</keyword>
<evidence type="ECO:0000256" key="3">
    <source>
        <dbReference type="SAM" id="SignalP"/>
    </source>
</evidence>
<name>A0AAV5VFI2_9BILA</name>
<feature type="signal peptide" evidence="3">
    <location>
        <begin position="1"/>
        <end position="26"/>
    </location>
</feature>
<sequence length="132" mass="14974">PFSAMRGGSLLLLLLFSFALCSPTYGEEPKSDNSKKESDKDAEKEDATYNFSFSTIVCSILNMATVVVILKTLNEARKIPDLMDKYRLSMHWLSRTAIRHSIGPNAKKILVEYVEAKEKEDKEKKAKEIRSK</sequence>
<feature type="transmembrane region" description="Helical" evidence="2">
    <location>
        <begin position="50"/>
        <end position="70"/>
    </location>
</feature>
<protein>
    <submittedName>
        <fullName evidence="4">Uncharacterized protein</fullName>
    </submittedName>
</protein>
<evidence type="ECO:0000313" key="4">
    <source>
        <dbReference type="EMBL" id="GMT17492.1"/>
    </source>
</evidence>
<gene>
    <name evidence="4" type="ORF">PFISCL1PPCAC_8789</name>
</gene>
<feature type="chain" id="PRO_5043786677" evidence="3">
    <location>
        <begin position="27"/>
        <end position="132"/>
    </location>
</feature>
<feature type="compositionally biased region" description="Basic and acidic residues" evidence="1">
    <location>
        <begin position="27"/>
        <end position="44"/>
    </location>
</feature>
<comment type="caution">
    <text evidence="4">The sequence shown here is derived from an EMBL/GenBank/DDBJ whole genome shotgun (WGS) entry which is preliminary data.</text>
</comment>
<dbReference type="EMBL" id="BTSY01000003">
    <property type="protein sequence ID" value="GMT17492.1"/>
    <property type="molecule type" value="Genomic_DNA"/>
</dbReference>
<keyword evidence="5" id="KW-1185">Reference proteome</keyword>
<evidence type="ECO:0000256" key="1">
    <source>
        <dbReference type="SAM" id="MobiDB-lite"/>
    </source>
</evidence>
<accession>A0AAV5VFI2</accession>
<reference evidence="4" key="1">
    <citation type="submission" date="2023-10" db="EMBL/GenBank/DDBJ databases">
        <title>Genome assembly of Pristionchus species.</title>
        <authorList>
            <person name="Yoshida K."/>
            <person name="Sommer R.J."/>
        </authorList>
    </citation>
    <scope>NUCLEOTIDE SEQUENCE</scope>
    <source>
        <strain evidence="4">RS5133</strain>
    </source>
</reference>
<proteinExistence type="predicted"/>
<evidence type="ECO:0000256" key="2">
    <source>
        <dbReference type="SAM" id="Phobius"/>
    </source>
</evidence>
<evidence type="ECO:0000313" key="5">
    <source>
        <dbReference type="Proteomes" id="UP001432322"/>
    </source>
</evidence>
<feature type="non-terminal residue" evidence="4">
    <location>
        <position position="1"/>
    </location>
</feature>
<dbReference type="AlphaFoldDB" id="A0AAV5VFI2"/>
<organism evidence="4 5">
    <name type="scientific">Pristionchus fissidentatus</name>
    <dbReference type="NCBI Taxonomy" id="1538716"/>
    <lineage>
        <taxon>Eukaryota</taxon>
        <taxon>Metazoa</taxon>
        <taxon>Ecdysozoa</taxon>
        <taxon>Nematoda</taxon>
        <taxon>Chromadorea</taxon>
        <taxon>Rhabditida</taxon>
        <taxon>Rhabditina</taxon>
        <taxon>Diplogasteromorpha</taxon>
        <taxon>Diplogasteroidea</taxon>
        <taxon>Neodiplogasteridae</taxon>
        <taxon>Pristionchus</taxon>
    </lineage>
</organism>